<name>A0A9P4R415_9PLEO</name>
<gene>
    <name evidence="1" type="ORF">EJ04DRAFT_597134</name>
</gene>
<proteinExistence type="predicted"/>
<dbReference type="Gene3D" id="3.80.10.10">
    <property type="entry name" value="Ribonuclease Inhibitor"/>
    <property type="match status" value="1"/>
</dbReference>
<protein>
    <submittedName>
        <fullName evidence="1">Uncharacterized protein</fullName>
    </submittedName>
</protein>
<organism evidence="1 2">
    <name type="scientific">Polyplosphaeria fusca</name>
    <dbReference type="NCBI Taxonomy" id="682080"/>
    <lineage>
        <taxon>Eukaryota</taxon>
        <taxon>Fungi</taxon>
        <taxon>Dikarya</taxon>
        <taxon>Ascomycota</taxon>
        <taxon>Pezizomycotina</taxon>
        <taxon>Dothideomycetes</taxon>
        <taxon>Pleosporomycetidae</taxon>
        <taxon>Pleosporales</taxon>
        <taxon>Tetraplosphaeriaceae</taxon>
        <taxon>Polyplosphaeria</taxon>
    </lineage>
</organism>
<dbReference type="Proteomes" id="UP000799444">
    <property type="component" value="Unassembled WGS sequence"/>
</dbReference>
<sequence length="268" mass="31167">MADQSAMFRVLRGVPGSTPGYMETDPELDTEVGRLYAEDYYRETVGLYLHHVSIVPTPKLQKLELHGISQWEFEPSPLDPKSIKSLKTISIGSLNHSGGEDKHIFNATHFPNLESLTLSRWQMGDGMSQLKPFSAGCANLLGPRLTHFKWKFNTDDWEYSKAWNDFGAREEAWVRELGKHAIARKAALKTVEIEFRPQEFERKESDGYPWDRMDRVRDEVMRPNGMDLVYCDPHISKENWLRDVRKRALDQNETQYGDESESDYEYWD</sequence>
<accession>A0A9P4R415</accession>
<comment type="caution">
    <text evidence="1">The sequence shown here is derived from an EMBL/GenBank/DDBJ whole genome shotgun (WGS) entry which is preliminary data.</text>
</comment>
<evidence type="ECO:0000313" key="2">
    <source>
        <dbReference type="Proteomes" id="UP000799444"/>
    </source>
</evidence>
<keyword evidence="2" id="KW-1185">Reference proteome</keyword>
<dbReference type="InterPro" id="IPR032675">
    <property type="entry name" value="LRR_dom_sf"/>
</dbReference>
<reference evidence="1" key="1">
    <citation type="journal article" date="2020" name="Stud. Mycol.">
        <title>101 Dothideomycetes genomes: a test case for predicting lifestyles and emergence of pathogens.</title>
        <authorList>
            <person name="Haridas S."/>
            <person name="Albert R."/>
            <person name="Binder M."/>
            <person name="Bloem J."/>
            <person name="Labutti K."/>
            <person name="Salamov A."/>
            <person name="Andreopoulos B."/>
            <person name="Baker S."/>
            <person name="Barry K."/>
            <person name="Bills G."/>
            <person name="Bluhm B."/>
            <person name="Cannon C."/>
            <person name="Castanera R."/>
            <person name="Culley D."/>
            <person name="Daum C."/>
            <person name="Ezra D."/>
            <person name="Gonzalez J."/>
            <person name="Henrissat B."/>
            <person name="Kuo A."/>
            <person name="Liang C."/>
            <person name="Lipzen A."/>
            <person name="Lutzoni F."/>
            <person name="Magnuson J."/>
            <person name="Mondo S."/>
            <person name="Nolan M."/>
            <person name="Ohm R."/>
            <person name="Pangilinan J."/>
            <person name="Park H.-J."/>
            <person name="Ramirez L."/>
            <person name="Alfaro M."/>
            <person name="Sun H."/>
            <person name="Tritt A."/>
            <person name="Yoshinaga Y."/>
            <person name="Zwiers L.-H."/>
            <person name="Turgeon B."/>
            <person name="Goodwin S."/>
            <person name="Spatafora J."/>
            <person name="Crous P."/>
            <person name="Grigoriev I."/>
        </authorList>
    </citation>
    <scope>NUCLEOTIDE SEQUENCE</scope>
    <source>
        <strain evidence="1">CBS 125425</strain>
    </source>
</reference>
<dbReference type="AlphaFoldDB" id="A0A9P4R415"/>
<dbReference type="OrthoDB" id="4840564at2759"/>
<dbReference type="EMBL" id="ML996125">
    <property type="protein sequence ID" value="KAF2736402.1"/>
    <property type="molecule type" value="Genomic_DNA"/>
</dbReference>
<evidence type="ECO:0000313" key="1">
    <source>
        <dbReference type="EMBL" id="KAF2736402.1"/>
    </source>
</evidence>